<proteinExistence type="predicted"/>
<accession>A0A8H7VJ52</accession>
<evidence type="ECO:0000313" key="3">
    <source>
        <dbReference type="Proteomes" id="UP000646827"/>
    </source>
</evidence>
<feature type="non-terminal residue" evidence="2">
    <location>
        <position position="1"/>
    </location>
</feature>
<feature type="compositionally biased region" description="Basic and acidic residues" evidence="1">
    <location>
        <begin position="570"/>
        <end position="582"/>
    </location>
</feature>
<feature type="compositionally biased region" description="Basic and acidic residues" evidence="1">
    <location>
        <begin position="72"/>
        <end position="84"/>
    </location>
</feature>
<feature type="region of interest" description="Disordered" evidence="1">
    <location>
        <begin position="1"/>
        <end position="45"/>
    </location>
</feature>
<dbReference type="Proteomes" id="UP000646827">
    <property type="component" value="Unassembled WGS sequence"/>
</dbReference>
<feature type="region of interest" description="Disordered" evidence="1">
    <location>
        <begin position="379"/>
        <end position="471"/>
    </location>
</feature>
<sequence length="759" mass="88835">MQPNKATYKTNNNKKNMNTTNELTHEEHKQQQKENKKPTPTTTFSNKFQKKKHSFYNGSNFIKTRQHQLRQLKKEQQETLKKYPPESSTSAAKRYERYQQVLKDQQRMIIEQQQQQQQELGKLSLQDQIRLDFYGTLSVTIEKDKQQQEEKPVYMQKGPALWPDKNMYQGGHIRQQEERQESTSMDITMLDLKQSHNKTSEKSTTYIKDIAKSRGRAFFESMAIARRQQEKQQQLKKDEQNDKKNNNKDDYKQYAVRDNSKTKEVLSAKKKQQRSTMKKEGIELLSHDDIENLMNGIYPESHWKEIPACQSLYTSLFGDEHDSNDSSESEDDQEKEKDQLPWTEKHRPICVTDLLGDHHAYNYLLDWLQQLKVNSHSFEYQPQEHQDKEQSKLQKKRQRREGKKESSSELAFENLSLDGQQQREEMDEWDYPSFSDNDQESDDDENDSDFMMEQETRKRSRPQRRQVKEQVQKKVNSNLMLIFGPHGVGKTASIYTAANQVGYEVFEIHPGMRRAGKDLMALVGEMTESHQVNFVGQQEVQSQQLPSNQKDISSMFQKTLTTTMVSKKRIQQEKDSKEDPMFTKKRRTTTTATTKSGTVTSIQKKTAGSSIMSHFARVKSSVDPFMVSEREEEEEVVEDEDMDVDAIDNESITEQQQRIVPTKQSLILLEEVDILYEEDKGFWTAVLELVQKNTDMVPLDTMKIEKAIEIVPQTTQSLIPYLQLLCFKEGYMINPSDLFYLVATMGSDLRQLIHTLEMW</sequence>
<feature type="compositionally biased region" description="Low complexity" evidence="1">
    <location>
        <begin position="589"/>
        <end position="599"/>
    </location>
</feature>
<protein>
    <recommendedName>
        <fullName evidence="4">ATPase AAA-type core domain-containing protein</fullName>
    </recommendedName>
</protein>
<gene>
    <name evidence="2" type="ORF">INT45_004665</name>
</gene>
<feature type="region of interest" description="Disordered" evidence="1">
    <location>
        <begin position="72"/>
        <end position="93"/>
    </location>
</feature>
<feature type="compositionally biased region" description="Acidic residues" evidence="1">
    <location>
        <begin position="437"/>
        <end position="452"/>
    </location>
</feature>
<dbReference type="Gene3D" id="3.40.50.300">
    <property type="entry name" value="P-loop containing nucleotide triphosphate hydrolases"/>
    <property type="match status" value="1"/>
</dbReference>
<name>A0A8H7VJ52_9FUNG</name>
<evidence type="ECO:0008006" key="4">
    <source>
        <dbReference type="Google" id="ProtNLM"/>
    </source>
</evidence>
<feature type="compositionally biased region" description="Basic and acidic residues" evidence="1">
    <location>
        <begin position="23"/>
        <end position="37"/>
    </location>
</feature>
<dbReference type="GO" id="GO:0003677">
    <property type="term" value="F:DNA binding"/>
    <property type="evidence" value="ECO:0007669"/>
    <property type="project" value="TreeGrafter"/>
</dbReference>
<reference evidence="2 3" key="1">
    <citation type="submission" date="2020-12" db="EMBL/GenBank/DDBJ databases">
        <title>Metabolic potential, ecology and presence of endohyphal bacteria is reflected in genomic diversity of Mucoromycotina.</title>
        <authorList>
            <person name="Muszewska A."/>
            <person name="Okrasinska A."/>
            <person name="Steczkiewicz K."/>
            <person name="Drgas O."/>
            <person name="Orlowska M."/>
            <person name="Perlinska-Lenart U."/>
            <person name="Aleksandrzak-Piekarczyk T."/>
            <person name="Szatraj K."/>
            <person name="Zielenkiewicz U."/>
            <person name="Pilsyk S."/>
            <person name="Malc E."/>
            <person name="Mieczkowski P."/>
            <person name="Kruszewska J.S."/>
            <person name="Biernat P."/>
            <person name="Pawlowska J."/>
        </authorList>
    </citation>
    <scope>NUCLEOTIDE SEQUENCE [LARGE SCALE GENOMIC DNA]</scope>
    <source>
        <strain evidence="2 3">CBS 142.35</strain>
    </source>
</reference>
<dbReference type="InterPro" id="IPR027417">
    <property type="entry name" value="P-loop_NTPase"/>
</dbReference>
<organism evidence="2 3">
    <name type="scientific">Circinella minor</name>
    <dbReference type="NCBI Taxonomy" id="1195481"/>
    <lineage>
        <taxon>Eukaryota</taxon>
        <taxon>Fungi</taxon>
        <taxon>Fungi incertae sedis</taxon>
        <taxon>Mucoromycota</taxon>
        <taxon>Mucoromycotina</taxon>
        <taxon>Mucoromycetes</taxon>
        <taxon>Mucorales</taxon>
        <taxon>Lichtheimiaceae</taxon>
        <taxon>Circinella</taxon>
    </lineage>
</organism>
<evidence type="ECO:0000256" key="1">
    <source>
        <dbReference type="SAM" id="MobiDB-lite"/>
    </source>
</evidence>
<feature type="compositionally biased region" description="Basic and acidic residues" evidence="1">
    <location>
        <begin position="227"/>
        <end position="252"/>
    </location>
</feature>
<comment type="caution">
    <text evidence="2">The sequence shown here is derived from an EMBL/GenBank/DDBJ whole genome shotgun (WGS) entry which is preliminary data.</text>
</comment>
<evidence type="ECO:0000313" key="2">
    <source>
        <dbReference type="EMBL" id="KAG2216474.1"/>
    </source>
</evidence>
<dbReference type="EMBL" id="JAEPRB010000399">
    <property type="protein sequence ID" value="KAG2216474.1"/>
    <property type="molecule type" value="Genomic_DNA"/>
</dbReference>
<feature type="compositionally biased region" description="Basic and acidic residues" evidence="1">
    <location>
        <begin position="382"/>
        <end position="392"/>
    </location>
</feature>
<feature type="compositionally biased region" description="Basic and acidic residues" evidence="1">
    <location>
        <begin position="258"/>
        <end position="267"/>
    </location>
</feature>
<dbReference type="SUPFAM" id="SSF52540">
    <property type="entry name" value="P-loop containing nucleoside triphosphate hydrolases"/>
    <property type="match status" value="1"/>
</dbReference>
<dbReference type="GO" id="GO:0005634">
    <property type="term" value="C:nucleus"/>
    <property type="evidence" value="ECO:0007669"/>
    <property type="project" value="TreeGrafter"/>
</dbReference>
<feature type="region of interest" description="Disordered" evidence="1">
    <location>
        <begin position="317"/>
        <end position="341"/>
    </location>
</feature>
<dbReference type="AlphaFoldDB" id="A0A8H7VJ52"/>
<keyword evidence="3" id="KW-1185">Reference proteome</keyword>
<dbReference type="OrthoDB" id="9996895at2759"/>
<dbReference type="PANTHER" id="PTHR23389:SF21">
    <property type="entry name" value="ATPASE FAMILY AAA DOMAIN-CONTAINING PROTEIN 5"/>
    <property type="match status" value="1"/>
</dbReference>
<dbReference type="PANTHER" id="PTHR23389">
    <property type="entry name" value="CHROMOSOME TRANSMISSION FIDELITY FACTOR 18"/>
    <property type="match status" value="1"/>
</dbReference>
<feature type="compositionally biased region" description="Low complexity" evidence="1">
    <location>
        <begin position="1"/>
        <end position="21"/>
    </location>
</feature>
<feature type="region of interest" description="Disordered" evidence="1">
    <location>
        <begin position="566"/>
        <end position="599"/>
    </location>
</feature>
<feature type="region of interest" description="Disordered" evidence="1">
    <location>
        <begin position="227"/>
        <end position="282"/>
    </location>
</feature>